<reference evidence="1 2" key="1">
    <citation type="journal article" date="2022" name="Genome Biol. Evol.">
        <title>The Spruce Budworm Genome: Reconstructing the Evolutionary History of Antifreeze Proteins.</title>
        <authorList>
            <person name="Beliveau C."/>
            <person name="Gagne P."/>
            <person name="Picq S."/>
            <person name="Vernygora O."/>
            <person name="Keeling C.I."/>
            <person name="Pinkney K."/>
            <person name="Doucet D."/>
            <person name="Wen F."/>
            <person name="Johnston J.S."/>
            <person name="Maaroufi H."/>
            <person name="Boyle B."/>
            <person name="Laroche J."/>
            <person name="Dewar K."/>
            <person name="Juretic N."/>
            <person name="Blackburn G."/>
            <person name="Nisole A."/>
            <person name="Brunet B."/>
            <person name="Brandao M."/>
            <person name="Lumley L."/>
            <person name="Duan J."/>
            <person name="Quan G."/>
            <person name="Lucarotti C.J."/>
            <person name="Roe A.D."/>
            <person name="Sperling F.A.H."/>
            <person name="Levesque R.C."/>
            <person name="Cusson M."/>
        </authorList>
    </citation>
    <scope>NUCLEOTIDE SEQUENCE [LARGE SCALE GENOMIC DNA]</scope>
    <source>
        <strain evidence="1">Glfc:IPQL:Cfum</strain>
    </source>
</reference>
<gene>
    <name evidence="1" type="ORF">MSG28_010787</name>
</gene>
<sequence>MGHSAPDLPTSNHPLAPTSEKPDYRRRHAPSREAMETEVDLSILSPVIPNLRRFGGAYSPEHLNLTPRPILIVNNKACSLLGYSSGELCGIRFPDLLRKRNCKAFTLHEPEECDASEDGTIVLLSGKVVELLSKDGRAVQVSLWIRQLDSDGPCLVVAEPVSCKTVMVSHL</sequence>
<accession>A0ACC0KPD1</accession>
<keyword evidence="2" id="KW-1185">Reference proteome</keyword>
<dbReference type="EMBL" id="CM046118">
    <property type="protein sequence ID" value="KAI8438165.1"/>
    <property type="molecule type" value="Genomic_DNA"/>
</dbReference>
<evidence type="ECO:0000313" key="1">
    <source>
        <dbReference type="EMBL" id="KAI8438165.1"/>
    </source>
</evidence>
<comment type="caution">
    <text evidence="1">The sequence shown here is derived from an EMBL/GenBank/DDBJ whole genome shotgun (WGS) entry which is preliminary data.</text>
</comment>
<dbReference type="Proteomes" id="UP001064048">
    <property type="component" value="Chromosome 18"/>
</dbReference>
<proteinExistence type="predicted"/>
<organism evidence="1 2">
    <name type="scientific">Choristoneura fumiferana</name>
    <name type="common">Spruce budworm moth</name>
    <name type="synonym">Archips fumiferana</name>
    <dbReference type="NCBI Taxonomy" id="7141"/>
    <lineage>
        <taxon>Eukaryota</taxon>
        <taxon>Metazoa</taxon>
        <taxon>Ecdysozoa</taxon>
        <taxon>Arthropoda</taxon>
        <taxon>Hexapoda</taxon>
        <taxon>Insecta</taxon>
        <taxon>Pterygota</taxon>
        <taxon>Neoptera</taxon>
        <taxon>Endopterygota</taxon>
        <taxon>Lepidoptera</taxon>
        <taxon>Glossata</taxon>
        <taxon>Ditrysia</taxon>
        <taxon>Tortricoidea</taxon>
        <taxon>Tortricidae</taxon>
        <taxon>Tortricinae</taxon>
        <taxon>Choristoneura</taxon>
    </lineage>
</organism>
<name>A0ACC0KPD1_CHOFU</name>
<protein>
    <submittedName>
        <fullName evidence="1">Uncharacterized protein</fullName>
    </submittedName>
</protein>
<evidence type="ECO:0000313" key="2">
    <source>
        <dbReference type="Proteomes" id="UP001064048"/>
    </source>
</evidence>